<dbReference type="eggNOG" id="KOG3551">
    <property type="taxonomic scope" value="Eukaryota"/>
</dbReference>
<evidence type="ECO:0000256" key="4">
    <source>
        <dbReference type="ARBA" id="ARBA00022737"/>
    </source>
</evidence>
<name>T1J2B7_STRMM</name>
<evidence type="ECO:0000313" key="7">
    <source>
        <dbReference type="EnsemblMetazoa" id="SMAR007701-PA"/>
    </source>
</evidence>
<keyword evidence="3" id="KW-0963">Cytoplasm</keyword>
<dbReference type="InterPro" id="IPR041428">
    <property type="entry name" value="PHsplit_syntrophin"/>
</dbReference>
<dbReference type="GO" id="GO:0016010">
    <property type="term" value="C:dystrophin-associated glycoprotein complex"/>
    <property type="evidence" value="ECO:0007669"/>
    <property type="project" value="TreeGrafter"/>
</dbReference>
<protein>
    <recommendedName>
        <fullName evidence="6">PH domain-containing protein</fullName>
    </recommendedName>
</protein>
<feature type="domain" description="PH" evidence="6">
    <location>
        <begin position="30"/>
        <end position="139"/>
    </location>
</feature>
<reference evidence="7" key="2">
    <citation type="submission" date="2015-02" db="UniProtKB">
        <authorList>
            <consortium name="EnsemblMetazoa"/>
        </authorList>
    </citation>
    <scope>IDENTIFICATION</scope>
</reference>
<organism evidence="7 8">
    <name type="scientific">Strigamia maritima</name>
    <name type="common">European centipede</name>
    <name type="synonym">Geophilus maritimus</name>
    <dbReference type="NCBI Taxonomy" id="126957"/>
    <lineage>
        <taxon>Eukaryota</taxon>
        <taxon>Metazoa</taxon>
        <taxon>Ecdysozoa</taxon>
        <taxon>Arthropoda</taxon>
        <taxon>Myriapoda</taxon>
        <taxon>Chilopoda</taxon>
        <taxon>Pleurostigmophora</taxon>
        <taxon>Geophilomorpha</taxon>
        <taxon>Linotaeniidae</taxon>
        <taxon>Strigamia</taxon>
    </lineage>
</organism>
<dbReference type="InterPro" id="IPR015482">
    <property type="entry name" value="Syntrophin"/>
</dbReference>
<dbReference type="Pfam" id="PF23012">
    <property type="entry name" value="Syntrophin_4th"/>
    <property type="match status" value="1"/>
</dbReference>
<feature type="domain" description="PH" evidence="6">
    <location>
        <begin position="160"/>
        <end position="277"/>
    </location>
</feature>
<keyword evidence="8" id="KW-1185">Reference proteome</keyword>
<evidence type="ECO:0000256" key="5">
    <source>
        <dbReference type="ARBA" id="ARBA00023136"/>
    </source>
</evidence>
<dbReference type="GO" id="GO:0005198">
    <property type="term" value="F:structural molecule activity"/>
    <property type="evidence" value="ECO:0007669"/>
    <property type="project" value="InterPro"/>
</dbReference>
<dbReference type="PhylomeDB" id="T1J2B7"/>
<dbReference type="OMA" id="GEAWCAP"/>
<dbReference type="Proteomes" id="UP000014500">
    <property type="component" value="Unassembled WGS sequence"/>
</dbReference>
<dbReference type="Pfam" id="PF18012">
    <property type="entry name" value="PH_17"/>
    <property type="match status" value="1"/>
</dbReference>
<keyword evidence="4" id="KW-0677">Repeat</keyword>
<dbReference type="SUPFAM" id="SSF50729">
    <property type="entry name" value="PH domain-like"/>
    <property type="match status" value="1"/>
</dbReference>
<evidence type="ECO:0000256" key="1">
    <source>
        <dbReference type="ARBA" id="ARBA00004170"/>
    </source>
</evidence>
<dbReference type="InterPro" id="IPR011993">
    <property type="entry name" value="PH-like_dom_sf"/>
</dbReference>
<dbReference type="AlphaFoldDB" id="T1J2B7"/>
<dbReference type="CDD" id="cd01258">
    <property type="entry name" value="PHsplit_syntrophin"/>
    <property type="match status" value="1"/>
</dbReference>
<dbReference type="EMBL" id="JH431796">
    <property type="status" value="NOT_ANNOTATED_CDS"/>
    <property type="molecule type" value="Genomic_DNA"/>
</dbReference>
<evidence type="ECO:0000259" key="6">
    <source>
        <dbReference type="SMART" id="SM00233"/>
    </source>
</evidence>
<evidence type="ECO:0000256" key="2">
    <source>
        <dbReference type="ARBA" id="ARBA00004496"/>
    </source>
</evidence>
<dbReference type="STRING" id="126957.T1J2B7"/>
<dbReference type="SMART" id="SM00233">
    <property type="entry name" value="PH"/>
    <property type="match status" value="2"/>
</dbReference>
<accession>T1J2B7</accession>
<comment type="subcellular location">
    <subcellularLocation>
        <location evidence="2">Cytoplasm</location>
    </subcellularLocation>
    <subcellularLocation>
        <location evidence="1">Membrane</location>
        <topology evidence="1">Peripheral membrane protein</topology>
    </subcellularLocation>
</comment>
<evidence type="ECO:0000313" key="8">
    <source>
        <dbReference type="Proteomes" id="UP000014500"/>
    </source>
</evidence>
<evidence type="ECO:0000256" key="3">
    <source>
        <dbReference type="ARBA" id="ARBA00022490"/>
    </source>
</evidence>
<dbReference type="GO" id="GO:0005737">
    <property type="term" value="C:cytoplasm"/>
    <property type="evidence" value="ECO:0007669"/>
    <property type="project" value="UniProtKB-SubCell"/>
</dbReference>
<proteinExistence type="predicted"/>
<dbReference type="PANTHER" id="PTHR10554">
    <property type="entry name" value="SYNTROPHIN"/>
    <property type="match status" value="1"/>
</dbReference>
<sequence>MYLIGLFSGSRFFSFLGSLRAVVPSYYVTVKYLREVTPYFRKATILADIGWELPHGFLLNKDSLFTNNKNGSTMATRPDTKQIPLALCFLSRGLSHQDTEMRLIELWSPDAKHVCVLRCMDATEASAWFNALHSCVAQLMQRAIAQANQLLAELLDSNGIKHMAWMAQKVTGEKSGLQWKPVFGVVTEKDFLLYDAVPWTKDSWASPSLSYPLITTRLVHSSASRHGSAIFTSLNDIIVLSTRTGTRHGVEVHTFRVDTHRDLATWARTLVQGAHAAALAVKEITCPCTWSGQETELMIHYDNGFTLRDVVRLEDGHRTRIIWHYPFESLRMSADDGHRILWLDFGGDDGEQELDLHSCPKPVVFILHTFLSAKVNRLGLFA</sequence>
<keyword evidence="5" id="KW-0472">Membrane</keyword>
<dbReference type="InterPro" id="IPR001849">
    <property type="entry name" value="PH_domain"/>
</dbReference>
<dbReference type="PANTHER" id="PTHR10554:SF12">
    <property type="entry name" value="IP02644P"/>
    <property type="match status" value="1"/>
</dbReference>
<dbReference type="Pfam" id="PF00169">
    <property type="entry name" value="PH"/>
    <property type="match status" value="1"/>
</dbReference>
<dbReference type="HOGENOM" id="CLU_026406_0_0_1"/>
<dbReference type="Gene3D" id="2.30.29.30">
    <property type="entry name" value="Pleckstrin-homology domain (PH domain)/Phosphotyrosine-binding domain (PTB)"/>
    <property type="match status" value="1"/>
</dbReference>
<reference evidence="8" key="1">
    <citation type="submission" date="2011-05" db="EMBL/GenBank/DDBJ databases">
        <authorList>
            <person name="Richards S.R."/>
            <person name="Qu J."/>
            <person name="Jiang H."/>
            <person name="Jhangiani S.N."/>
            <person name="Agravi P."/>
            <person name="Goodspeed R."/>
            <person name="Gross S."/>
            <person name="Mandapat C."/>
            <person name="Jackson L."/>
            <person name="Mathew T."/>
            <person name="Pu L."/>
            <person name="Thornton R."/>
            <person name="Saada N."/>
            <person name="Wilczek-Boney K.B."/>
            <person name="Lee S."/>
            <person name="Kovar C."/>
            <person name="Wu Y."/>
            <person name="Scherer S.E."/>
            <person name="Worley K.C."/>
            <person name="Muzny D.M."/>
            <person name="Gibbs R."/>
        </authorList>
    </citation>
    <scope>NUCLEOTIDE SEQUENCE</scope>
    <source>
        <strain evidence="8">Brora</strain>
    </source>
</reference>
<dbReference type="InterPro" id="IPR055108">
    <property type="entry name" value="Syntrophin_4th"/>
</dbReference>
<dbReference type="EnsemblMetazoa" id="SMAR007701-RA">
    <property type="protein sequence ID" value="SMAR007701-PA"/>
    <property type="gene ID" value="SMAR007701"/>
</dbReference>